<dbReference type="Proteomes" id="UP000828251">
    <property type="component" value="Unassembled WGS sequence"/>
</dbReference>
<accession>A0A9D3VTE6</accession>
<dbReference type="InterPro" id="IPR052343">
    <property type="entry name" value="Retrotransposon-Effector_Assoc"/>
</dbReference>
<keyword evidence="2" id="KW-1185">Reference proteome</keyword>
<evidence type="ECO:0000313" key="2">
    <source>
        <dbReference type="Proteomes" id="UP000828251"/>
    </source>
</evidence>
<evidence type="ECO:0000313" key="1">
    <source>
        <dbReference type="EMBL" id="KAH1092283.1"/>
    </source>
</evidence>
<dbReference type="PANTHER" id="PTHR46890:SF47">
    <property type="entry name" value="NON-LTR RETROLELEMENT REVERSE TRANSCRIPTASE-LIKE PROTEIN"/>
    <property type="match status" value="1"/>
</dbReference>
<sequence length="232" mass="26658">MQHEDRRETDKVTEMELIARSYFQQLFSAGRRGNYEHILSGVTRCISDEDDTKLKEIYTNEEIQKALADLGPTKALGEDGFQVLFYQKCWAIIGEDVTNFCLSHLNGVLNGYSGEFFFPSRGLRQEDPLSPFLFLFCGEGLSSLMNLGLQDKKEGDRRAIARILGVRSSNDLKRYLGLPNVVGRRKKEAFQNLKDRLKKRIDNWSVRYLSQGGKEVTYCHLLRGVFGQRKNF</sequence>
<protein>
    <recommendedName>
        <fullName evidence="3">Reverse transcriptase</fullName>
    </recommendedName>
</protein>
<dbReference type="PANTHER" id="PTHR46890">
    <property type="entry name" value="NON-LTR RETROLELEMENT REVERSE TRANSCRIPTASE-LIKE PROTEIN-RELATED"/>
    <property type="match status" value="1"/>
</dbReference>
<evidence type="ECO:0008006" key="3">
    <source>
        <dbReference type="Google" id="ProtNLM"/>
    </source>
</evidence>
<dbReference type="OrthoDB" id="1748513at2759"/>
<gene>
    <name evidence="1" type="ORF">J1N35_019540</name>
</gene>
<proteinExistence type="predicted"/>
<organism evidence="1 2">
    <name type="scientific">Gossypium stocksii</name>
    <dbReference type="NCBI Taxonomy" id="47602"/>
    <lineage>
        <taxon>Eukaryota</taxon>
        <taxon>Viridiplantae</taxon>
        <taxon>Streptophyta</taxon>
        <taxon>Embryophyta</taxon>
        <taxon>Tracheophyta</taxon>
        <taxon>Spermatophyta</taxon>
        <taxon>Magnoliopsida</taxon>
        <taxon>eudicotyledons</taxon>
        <taxon>Gunneridae</taxon>
        <taxon>Pentapetalae</taxon>
        <taxon>rosids</taxon>
        <taxon>malvids</taxon>
        <taxon>Malvales</taxon>
        <taxon>Malvaceae</taxon>
        <taxon>Malvoideae</taxon>
        <taxon>Gossypium</taxon>
    </lineage>
</organism>
<dbReference type="AlphaFoldDB" id="A0A9D3VTE6"/>
<reference evidence="1 2" key="1">
    <citation type="journal article" date="2021" name="Plant Biotechnol. J.">
        <title>Multi-omics assisted identification of the key and species-specific regulatory components of drought-tolerant mechanisms in Gossypium stocksii.</title>
        <authorList>
            <person name="Yu D."/>
            <person name="Ke L."/>
            <person name="Zhang D."/>
            <person name="Wu Y."/>
            <person name="Sun Y."/>
            <person name="Mei J."/>
            <person name="Sun J."/>
            <person name="Sun Y."/>
        </authorList>
    </citation>
    <scope>NUCLEOTIDE SEQUENCE [LARGE SCALE GENOMIC DNA]</scope>
    <source>
        <strain evidence="2">cv. E1</strain>
        <tissue evidence="1">Leaf</tissue>
    </source>
</reference>
<name>A0A9D3VTE6_9ROSI</name>
<comment type="caution">
    <text evidence="1">The sequence shown here is derived from an EMBL/GenBank/DDBJ whole genome shotgun (WGS) entry which is preliminary data.</text>
</comment>
<dbReference type="EMBL" id="JAIQCV010000006">
    <property type="protein sequence ID" value="KAH1092283.1"/>
    <property type="molecule type" value="Genomic_DNA"/>
</dbReference>